<sequence>MGHLFEHPRFGDTSALNGFAGNRLDRLSEARTEASLAEALADPAARLYLLAEERALVAAGSAASALHDVASAAALGLDRGSLVLLGTCPGGPRLAGSVPSDRPLPDGMHAIDLRSLASQALLPAEELGALAQARSLLSWHENHRFCARCGAPTVPAAGGVRRECGSCGAQHFPRVDPVAIMLAIDGDRCLLGRQARFPPGRYSALAGFIEPGETIEGAVRREVGEESGILVGRVAYHSSQPWPFPSSLMLGCFAEALSTEIRRDESELEDCRWFTRAEVRAILAGTHPDGFTAPPAIAIARSLVAAFAASEAAA</sequence>
<dbReference type="PANTHER" id="PTHR42904">
    <property type="entry name" value="NUDIX HYDROLASE, NUDC SUBFAMILY"/>
    <property type="match status" value="1"/>
</dbReference>
<comment type="similarity">
    <text evidence="3">Belongs to the Nudix hydrolase family. NudC subfamily.</text>
</comment>
<dbReference type="GO" id="GO:0035529">
    <property type="term" value="F:NADH pyrophosphatase activity"/>
    <property type="evidence" value="ECO:0007669"/>
    <property type="project" value="TreeGrafter"/>
</dbReference>
<evidence type="ECO:0000256" key="6">
    <source>
        <dbReference type="ARBA" id="ARBA00022801"/>
    </source>
</evidence>
<keyword evidence="5" id="KW-0479">Metal-binding</keyword>
<dbReference type="InterPro" id="IPR020084">
    <property type="entry name" value="NUDIX_hydrolase_CS"/>
</dbReference>
<dbReference type="Pfam" id="PF00293">
    <property type="entry name" value="NUDIX"/>
    <property type="match status" value="1"/>
</dbReference>
<evidence type="ECO:0000313" key="12">
    <source>
        <dbReference type="Proteomes" id="UP000773614"/>
    </source>
</evidence>
<dbReference type="SUPFAM" id="SSF55811">
    <property type="entry name" value="Nudix"/>
    <property type="match status" value="1"/>
</dbReference>
<keyword evidence="6 11" id="KW-0378">Hydrolase</keyword>
<evidence type="ECO:0000256" key="5">
    <source>
        <dbReference type="ARBA" id="ARBA00022723"/>
    </source>
</evidence>
<dbReference type="PROSITE" id="PS00893">
    <property type="entry name" value="NUDIX_BOX"/>
    <property type="match status" value="1"/>
</dbReference>
<dbReference type="RefSeq" id="WP_161141370.1">
    <property type="nucleotide sequence ID" value="NZ_SPKJ01000057.1"/>
</dbReference>
<evidence type="ECO:0000256" key="3">
    <source>
        <dbReference type="ARBA" id="ARBA00009595"/>
    </source>
</evidence>
<dbReference type="InterPro" id="IPR015797">
    <property type="entry name" value="NUDIX_hydrolase-like_dom_sf"/>
</dbReference>
<protein>
    <recommendedName>
        <fullName evidence="4">NAD(+) diphosphatase</fullName>
        <ecNumber evidence="4">3.6.1.22</ecNumber>
    </recommendedName>
</protein>
<dbReference type="AlphaFoldDB" id="A0A964WUH2"/>
<keyword evidence="7" id="KW-0460">Magnesium</keyword>
<organism evidence="11 12">
    <name type="scientific">Propylenella binzhouense</name>
    <dbReference type="NCBI Taxonomy" id="2555902"/>
    <lineage>
        <taxon>Bacteria</taxon>
        <taxon>Pseudomonadati</taxon>
        <taxon>Pseudomonadota</taxon>
        <taxon>Alphaproteobacteria</taxon>
        <taxon>Hyphomicrobiales</taxon>
        <taxon>Propylenellaceae</taxon>
        <taxon>Propylenella</taxon>
    </lineage>
</organism>
<dbReference type="GO" id="GO:0019677">
    <property type="term" value="P:NAD+ catabolic process"/>
    <property type="evidence" value="ECO:0007669"/>
    <property type="project" value="TreeGrafter"/>
</dbReference>
<dbReference type="EMBL" id="SPKJ01000057">
    <property type="protein sequence ID" value="MYZ49023.1"/>
    <property type="molecule type" value="Genomic_DNA"/>
</dbReference>
<feature type="domain" description="Nudix hydrolase" evidence="10">
    <location>
        <begin position="173"/>
        <end position="298"/>
    </location>
</feature>
<evidence type="ECO:0000256" key="9">
    <source>
        <dbReference type="ARBA" id="ARBA00023679"/>
    </source>
</evidence>
<dbReference type="CDD" id="cd03429">
    <property type="entry name" value="NUDIX_NADH_pyrophosphatase_Nudt13"/>
    <property type="match status" value="1"/>
</dbReference>
<reference evidence="11" key="1">
    <citation type="submission" date="2019-03" db="EMBL/GenBank/DDBJ databases">
        <title>Afifella sp. nov., isolated from activated sludge.</title>
        <authorList>
            <person name="Li Q."/>
            <person name="Liu Y."/>
        </authorList>
    </citation>
    <scope>NUCLEOTIDE SEQUENCE</scope>
    <source>
        <strain evidence="11">L72</strain>
    </source>
</reference>
<proteinExistence type="inferred from homology"/>
<dbReference type="Pfam" id="PF09296">
    <property type="entry name" value="NUDIX-like"/>
    <property type="match status" value="1"/>
</dbReference>
<comment type="cofactor">
    <cofactor evidence="1">
        <name>Mg(2+)</name>
        <dbReference type="ChEBI" id="CHEBI:18420"/>
    </cofactor>
</comment>
<dbReference type="GO" id="GO:0006742">
    <property type="term" value="P:NADP+ catabolic process"/>
    <property type="evidence" value="ECO:0007669"/>
    <property type="project" value="TreeGrafter"/>
</dbReference>
<evidence type="ECO:0000256" key="8">
    <source>
        <dbReference type="ARBA" id="ARBA00023027"/>
    </source>
</evidence>
<keyword evidence="8" id="KW-0520">NAD</keyword>
<name>A0A964WUH2_9HYPH</name>
<evidence type="ECO:0000313" key="11">
    <source>
        <dbReference type="EMBL" id="MYZ49023.1"/>
    </source>
</evidence>
<evidence type="ECO:0000256" key="1">
    <source>
        <dbReference type="ARBA" id="ARBA00001946"/>
    </source>
</evidence>
<dbReference type="InterPro" id="IPR015376">
    <property type="entry name" value="Znr_NADH_PPase"/>
</dbReference>
<dbReference type="GO" id="GO:0046872">
    <property type="term" value="F:metal ion binding"/>
    <property type="evidence" value="ECO:0007669"/>
    <property type="project" value="UniProtKB-KW"/>
</dbReference>
<dbReference type="Proteomes" id="UP000773614">
    <property type="component" value="Unassembled WGS sequence"/>
</dbReference>
<evidence type="ECO:0000256" key="7">
    <source>
        <dbReference type="ARBA" id="ARBA00022842"/>
    </source>
</evidence>
<dbReference type="GO" id="GO:0005829">
    <property type="term" value="C:cytosol"/>
    <property type="evidence" value="ECO:0007669"/>
    <property type="project" value="TreeGrafter"/>
</dbReference>
<comment type="catalytic activity">
    <reaction evidence="9">
        <text>a 5'-end NAD(+)-phospho-ribonucleoside in mRNA + H2O = a 5'-end phospho-adenosine-phospho-ribonucleoside in mRNA + beta-nicotinamide D-ribonucleotide + 2 H(+)</text>
        <dbReference type="Rhea" id="RHEA:60876"/>
        <dbReference type="Rhea" id="RHEA-COMP:15698"/>
        <dbReference type="Rhea" id="RHEA-COMP:15719"/>
        <dbReference type="ChEBI" id="CHEBI:14649"/>
        <dbReference type="ChEBI" id="CHEBI:15377"/>
        <dbReference type="ChEBI" id="CHEBI:15378"/>
        <dbReference type="ChEBI" id="CHEBI:144029"/>
        <dbReference type="ChEBI" id="CHEBI:144051"/>
    </reaction>
    <physiologicalReaction direction="left-to-right" evidence="9">
        <dbReference type="Rhea" id="RHEA:60877"/>
    </physiologicalReaction>
</comment>
<dbReference type="Gene3D" id="3.90.79.10">
    <property type="entry name" value="Nucleoside Triphosphate Pyrophosphohydrolase"/>
    <property type="match status" value="1"/>
</dbReference>
<gene>
    <name evidence="11" type="primary">nudC</name>
    <name evidence="11" type="ORF">E4O86_15005</name>
</gene>
<dbReference type="InterPro" id="IPR015375">
    <property type="entry name" value="NADH_PPase-like_N"/>
</dbReference>
<dbReference type="EC" id="3.6.1.22" evidence="4"/>
<comment type="cofactor">
    <cofactor evidence="2">
        <name>Zn(2+)</name>
        <dbReference type="ChEBI" id="CHEBI:29105"/>
    </cofactor>
</comment>
<dbReference type="PANTHER" id="PTHR42904:SF6">
    <property type="entry name" value="NAD-CAPPED RNA HYDROLASE NUDT12"/>
    <property type="match status" value="1"/>
</dbReference>
<evidence type="ECO:0000256" key="2">
    <source>
        <dbReference type="ARBA" id="ARBA00001947"/>
    </source>
</evidence>
<accession>A0A964WUH2</accession>
<dbReference type="InterPro" id="IPR000086">
    <property type="entry name" value="NUDIX_hydrolase_dom"/>
</dbReference>
<dbReference type="InterPro" id="IPR050241">
    <property type="entry name" value="NAD-cap_RNA_hydrolase_NudC"/>
</dbReference>
<dbReference type="OrthoDB" id="9791656at2"/>
<dbReference type="NCBIfam" id="NF001299">
    <property type="entry name" value="PRK00241.1"/>
    <property type="match status" value="1"/>
</dbReference>
<evidence type="ECO:0000256" key="4">
    <source>
        <dbReference type="ARBA" id="ARBA00012381"/>
    </source>
</evidence>
<dbReference type="PROSITE" id="PS51462">
    <property type="entry name" value="NUDIX"/>
    <property type="match status" value="1"/>
</dbReference>
<dbReference type="Gene3D" id="3.90.79.20">
    <property type="match status" value="1"/>
</dbReference>
<dbReference type="Pfam" id="PF09297">
    <property type="entry name" value="Zn_ribbon_NUD"/>
    <property type="match status" value="1"/>
</dbReference>
<evidence type="ECO:0000259" key="10">
    <source>
        <dbReference type="PROSITE" id="PS51462"/>
    </source>
</evidence>
<comment type="caution">
    <text evidence="11">The sequence shown here is derived from an EMBL/GenBank/DDBJ whole genome shotgun (WGS) entry which is preliminary data.</text>
</comment>
<keyword evidence="12" id="KW-1185">Reference proteome</keyword>
<dbReference type="InterPro" id="IPR049734">
    <property type="entry name" value="NudC-like_C"/>
</dbReference>